<dbReference type="SUPFAM" id="SSF102114">
    <property type="entry name" value="Radical SAM enzymes"/>
    <property type="match status" value="1"/>
</dbReference>
<dbReference type="PANTHER" id="PTHR11918">
    <property type="entry name" value="RADICAL SAM PROTEINS"/>
    <property type="match status" value="1"/>
</dbReference>
<dbReference type="GO" id="GO:0035598">
    <property type="term" value="F:tRNA (N(6)-L-threonylcarbamoyladenosine(37)-C(2))-methylthiotransferase activity"/>
    <property type="evidence" value="ECO:0007669"/>
    <property type="project" value="TreeGrafter"/>
</dbReference>
<dbReference type="CDD" id="cd01335">
    <property type="entry name" value="Radical_SAM"/>
    <property type="match status" value="1"/>
</dbReference>
<gene>
    <name evidence="11" type="ORF">Fsol_00653</name>
</gene>
<dbReference type="InterPro" id="IPR007197">
    <property type="entry name" value="rSAM"/>
</dbReference>
<dbReference type="PANTHER" id="PTHR11918:SF45">
    <property type="entry name" value="THREONYLCARBAMOYLADENOSINE TRNA METHYLTHIOTRANSFERASE"/>
    <property type="match status" value="1"/>
</dbReference>
<dbReference type="InterPro" id="IPR020612">
    <property type="entry name" value="Methylthiotransferase_CS"/>
</dbReference>
<dbReference type="SMART" id="SM00729">
    <property type="entry name" value="Elp3"/>
    <property type="match status" value="1"/>
</dbReference>
<dbReference type="InterPro" id="IPR006638">
    <property type="entry name" value="Elp3/MiaA/NifB-like_rSAM"/>
</dbReference>
<dbReference type="InterPro" id="IPR013848">
    <property type="entry name" value="Methylthiotransferase_N"/>
</dbReference>
<keyword evidence="4" id="KW-0949">S-adenosyl-L-methionine</keyword>
<dbReference type="Gene3D" id="3.40.50.12160">
    <property type="entry name" value="Methylthiotransferase, N-terminal domain"/>
    <property type="match status" value="1"/>
</dbReference>
<dbReference type="EMBL" id="CP025989">
    <property type="protein sequence ID" value="AWD33431.1"/>
    <property type="molecule type" value="Genomic_DNA"/>
</dbReference>
<dbReference type="GO" id="GO:0051539">
    <property type="term" value="F:4 iron, 4 sulfur cluster binding"/>
    <property type="evidence" value="ECO:0007669"/>
    <property type="project" value="UniProtKB-KW"/>
</dbReference>
<dbReference type="RefSeq" id="WP_108673442.1">
    <property type="nucleotide sequence ID" value="NZ_CP025989.1"/>
</dbReference>
<dbReference type="Gene3D" id="3.80.30.20">
    <property type="entry name" value="tm_1862 like domain"/>
    <property type="match status" value="1"/>
</dbReference>
<keyword evidence="5" id="KW-0819">tRNA processing</keyword>
<dbReference type="Proteomes" id="UP000244519">
    <property type="component" value="Chromosome"/>
</dbReference>
<sequence>MSVHVITFGCRLNSYESDIIKRNAQTASLTNAVIINSCAVTNEAEKKLRKTIKGLKKKNPHLSIILTGCAAQISPDFYKNFDGVDFVIGNKEKMQETTYFDIQEKMLSNEYGSVAVGDIMSVQHTYEDEYVIAEGSKTRAFVEIQNGCNHRCTFCTIPFGRGNNRSVPLGSLVKRVRNLIDYGYKEVVLTGVDITDYGQDLPIKITLGEAVKRLLSCVPNIIRLRLSSIDVSEVNKELLQVIAEEERLMPFFHISMQSGDAMILKRMKRRHSPEDVTNFCKIVREYRKDAVFGADIITGFPTETEEHFNNTCKLVEENAISHLHVFPYSQRDGTPAAKMPQIAHHIRRERAYKLREIGHSILREYYSTCIGKVVTVLFEKGNEGKTENNSKVYVNTQVQENALLPVKIVEITQNKDELKLFGELL</sequence>
<keyword evidence="7" id="KW-0408">Iron</keyword>
<keyword evidence="3 11" id="KW-0808">Transferase</keyword>
<accession>A0A2U8BSW2</accession>
<evidence type="ECO:0000256" key="2">
    <source>
        <dbReference type="ARBA" id="ARBA00022485"/>
    </source>
</evidence>
<keyword evidence="8" id="KW-0411">Iron-sulfur</keyword>
<dbReference type="SFLD" id="SFLDG01082">
    <property type="entry name" value="B12-binding_domain_containing"/>
    <property type="match status" value="1"/>
</dbReference>
<dbReference type="KEGG" id="fso:Fsol_00653"/>
<name>A0A2U8BSW2_9RICK</name>
<protein>
    <submittedName>
        <fullName evidence="11">Threonylcarbamoyladenosine tRNA methylthiotransferase MtaB</fullName>
    </submittedName>
</protein>
<reference evidence="11 12" key="1">
    <citation type="journal article" date="2018" name="Genome Biol. Evol.">
        <title>The Genome Sequence of "Candidatus Fokinia solitaria": Insights on Reductive Evolution in Rickettsiales.</title>
        <authorList>
            <person name="Floriano A.M."/>
            <person name="Castelli M."/>
            <person name="Krenek S."/>
            <person name="Berendonk T.U."/>
            <person name="Bazzocchi C."/>
            <person name="Petroni G."/>
            <person name="Sassera D."/>
        </authorList>
    </citation>
    <scope>NUCLEOTIDE SEQUENCE [LARGE SCALE GENOMIC DNA]</scope>
    <source>
        <strain evidence="11">Rio ETE_ALG 3VII</strain>
    </source>
</reference>
<comment type="cofactor">
    <cofactor evidence="1">
        <name>[4Fe-4S] cluster</name>
        <dbReference type="ChEBI" id="CHEBI:49883"/>
    </cofactor>
</comment>
<dbReference type="SFLD" id="SFLDS00029">
    <property type="entry name" value="Radical_SAM"/>
    <property type="match status" value="1"/>
</dbReference>
<evidence type="ECO:0000256" key="7">
    <source>
        <dbReference type="ARBA" id="ARBA00023004"/>
    </source>
</evidence>
<keyword evidence="2" id="KW-0004">4Fe-4S</keyword>
<feature type="domain" description="MTTase N-terminal" evidence="9">
    <location>
        <begin position="1"/>
        <end position="105"/>
    </location>
</feature>
<proteinExistence type="predicted"/>
<dbReference type="InterPro" id="IPR058240">
    <property type="entry name" value="rSAM_sf"/>
</dbReference>
<dbReference type="AlphaFoldDB" id="A0A2U8BSW2"/>
<feature type="domain" description="Radical SAM core" evidence="10">
    <location>
        <begin position="134"/>
        <end position="364"/>
    </location>
</feature>
<dbReference type="InterPro" id="IPR023404">
    <property type="entry name" value="rSAM_horseshoe"/>
</dbReference>
<dbReference type="NCBIfam" id="TIGR01579">
    <property type="entry name" value="MiaB-like-C"/>
    <property type="match status" value="1"/>
</dbReference>
<evidence type="ECO:0000256" key="6">
    <source>
        <dbReference type="ARBA" id="ARBA00022723"/>
    </source>
</evidence>
<evidence type="ECO:0000259" key="9">
    <source>
        <dbReference type="PROSITE" id="PS51449"/>
    </source>
</evidence>
<dbReference type="NCBIfam" id="TIGR00089">
    <property type="entry name" value="MiaB/RimO family radical SAM methylthiotransferase"/>
    <property type="match status" value="1"/>
</dbReference>
<dbReference type="PROSITE" id="PS51449">
    <property type="entry name" value="MTTASE_N"/>
    <property type="match status" value="1"/>
</dbReference>
<dbReference type="OrthoDB" id="9805215at2"/>
<keyword evidence="6" id="KW-0479">Metal-binding</keyword>
<dbReference type="InterPro" id="IPR006467">
    <property type="entry name" value="MiaB-like_bact"/>
</dbReference>
<dbReference type="PROSITE" id="PS01278">
    <property type="entry name" value="MTTASE_RADICAL"/>
    <property type="match status" value="1"/>
</dbReference>
<keyword evidence="12" id="KW-1185">Reference proteome</keyword>
<dbReference type="Pfam" id="PF00919">
    <property type="entry name" value="UPF0004"/>
    <property type="match status" value="1"/>
</dbReference>
<evidence type="ECO:0000256" key="3">
    <source>
        <dbReference type="ARBA" id="ARBA00022679"/>
    </source>
</evidence>
<evidence type="ECO:0000256" key="5">
    <source>
        <dbReference type="ARBA" id="ARBA00022694"/>
    </source>
</evidence>
<dbReference type="InterPro" id="IPR038135">
    <property type="entry name" value="Methylthiotransferase_N_sf"/>
</dbReference>
<dbReference type="PROSITE" id="PS51918">
    <property type="entry name" value="RADICAL_SAM"/>
    <property type="match status" value="1"/>
</dbReference>
<evidence type="ECO:0000256" key="8">
    <source>
        <dbReference type="ARBA" id="ARBA00023014"/>
    </source>
</evidence>
<evidence type="ECO:0000313" key="11">
    <source>
        <dbReference type="EMBL" id="AWD33431.1"/>
    </source>
</evidence>
<dbReference type="GO" id="GO:0046872">
    <property type="term" value="F:metal ion binding"/>
    <property type="evidence" value="ECO:0007669"/>
    <property type="project" value="UniProtKB-KW"/>
</dbReference>
<dbReference type="InterPro" id="IPR005839">
    <property type="entry name" value="Methylthiotransferase"/>
</dbReference>
<evidence type="ECO:0000259" key="10">
    <source>
        <dbReference type="PROSITE" id="PS51918"/>
    </source>
</evidence>
<dbReference type="Pfam" id="PF04055">
    <property type="entry name" value="Radical_SAM"/>
    <property type="match status" value="1"/>
</dbReference>
<organism evidence="11 12">
    <name type="scientific">Candidatus Fokinia solitaria</name>
    <dbReference type="NCBI Taxonomy" id="1802984"/>
    <lineage>
        <taxon>Bacteria</taxon>
        <taxon>Pseudomonadati</taxon>
        <taxon>Pseudomonadota</taxon>
        <taxon>Alphaproteobacteria</taxon>
        <taxon>Rickettsiales</taxon>
        <taxon>Candidatus Midichloriaceae</taxon>
        <taxon>Candidatus Fokinia</taxon>
    </lineage>
</organism>
<evidence type="ECO:0000256" key="1">
    <source>
        <dbReference type="ARBA" id="ARBA00001966"/>
    </source>
</evidence>
<evidence type="ECO:0000313" key="12">
    <source>
        <dbReference type="Proteomes" id="UP000244519"/>
    </source>
</evidence>
<evidence type="ECO:0000256" key="4">
    <source>
        <dbReference type="ARBA" id="ARBA00022691"/>
    </source>
</evidence>